<evidence type="ECO:0000313" key="1">
    <source>
        <dbReference type="EMBL" id="KFG32645.1"/>
    </source>
</evidence>
<accession>A0A086JKH7</accession>
<sequence>MYTTPGASLPSSIGIPAPFPGCLISRRRGQDHIFLERLDRDWRQRKKNVFVGVCANRGEKMEAASDWEEEEMEETEAANLQEMPERTREEARAFDVFFDQVVHGKSDTVSHWPF</sequence>
<reference evidence="1 2" key="1">
    <citation type="submission" date="2014-03" db="EMBL/GenBank/DDBJ databases">
        <authorList>
            <person name="Sibley D."/>
            <person name="Venepally P."/>
            <person name="Karamycheva S."/>
            <person name="Hadjithomas M."/>
            <person name="Khan A."/>
            <person name="Brunk B."/>
            <person name="Roos D."/>
            <person name="Caler E."/>
            <person name="Lorenzi H."/>
        </authorList>
    </citation>
    <scope>NUCLEOTIDE SEQUENCE [LARGE SCALE GENOMIC DNA]</scope>
    <source>
        <strain evidence="2">p89</strain>
    </source>
</reference>
<organism evidence="1 2">
    <name type="scientific">Toxoplasma gondii p89</name>
    <dbReference type="NCBI Taxonomy" id="943119"/>
    <lineage>
        <taxon>Eukaryota</taxon>
        <taxon>Sar</taxon>
        <taxon>Alveolata</taxon>
        <taxon>Apicomplexa</taxon>
        <taxon>Conoidasida</taxon>
        <taxon>Coccidia</taxon>
        <taxon>Eucoccidiorida</taxon>
        <taxon>Eimeriorina</taxon>
        <taxon>Sarcocystidae</taxon>
        <taxon>Toxoplasma</taxon>
    </lineage>
</organism>
<protein>
    <submittedName>
        <fullName evidence="1">Uncharacterized protein</fullName>
    </submittedName>
</protein>
<name>A0A086JKH7_TOXGO</name>
<dbReference type="Proteomes" id="UP000028828">
    <property type="component" value="Unassembled WGS sequence"/>
</dbReference>
<evidence type="ECO:0000313" key="2">
    <source>
        <dbReference type="Proteomes" id="UP000028828"/>
    </source>
</evidence>
<proteinExistence type="predicted"/>
<dbReference type="AlphaFoldDB" id="A0A086JKH7"/>
<gene>
    <name evidence="1" type="ORF">TGP89_264950A</name>
</gene>
<dbReference type="EMBL" id="AEYI02001835">
    <property type="protein sequence ID" value="KFG32645.1"/>
    <property type="molecule type" value="Genomic_DNA"/>
</dbReference>
<comment type="caution">
    <text evidence="1">The sequence shown here is derived from an EMBL/GenBank/DDBJ whole genome shotgun (WGS) entry which is preliminary data.</text>
</comment>
<dbReference type="VEuPathDB" id="ToxoDB:TGP89_264950A"/>